<feature type="domain" description="S1 motif" evidence="4">
    <location>
        <begin position="41"/>
        <end position="105"/>
    </location>
</feature>
<evidence type="ECO:0000256" key="1">
    <source>
        <dbReference type="ARBA" id="ARBA00006767"/>
    </source>
</evidence>
<dbReference type="AlphaFoldDB" id="A0A381ZTX3"/>
<dbReference type="InterPro" id="IPR003029">
    <property type="entry name" value="S1_domain"/>
</dbReference>
<feature type="domain" description="S1 motif" evidence="4">
    <location>
        <begin position="306"/>
        <end position="374"/>
    </location>
</feature>
<dbReference type="EMBL" id="UINC01022630">
    <property type="protein sequence ID" value="SVA92649.1"/>
    <property type="molecule type" value="Genomic_DNA"/>
</dbReference>
<feature type="non-terminal residue" evidence="5">
    <location>
        <position position="419"/>
    </location>
</feature>
<dbReference type="InterPro" id="IPR035104">
    <property type="entry name" value="Ribosomal_protein_S1-like"/>
</dbReference>
<gene>
    <name evidence="5" type="ORF">METZ01_LOCUS145503</name>
</gene>
<accession>A0A381ZTX3</accession>
<dbReference type="Gene3D" id="2.40.50.140">
    <property type="entry name" value="Nucleic acid-binding proteins"/>
    <property type="match status" value="4"/>
</dbReference>
<protein>
    <recommendedName>
        <fullName evidence="4">S1 motif domain-containing protein</fullName>
    </recommendedName>
</protein>
<evidence type="ECO:0000256" key="3">
    <source>
        <dbReference type="ARBA" id="ARBA00023274"/>
    </source>
</evidence>
<dbReference type="GO" id="GO:0003729">
    <property type="term" value="F:mRNA binding"/>
    <property type="evidence" value="ECO:0007669"/>
    <property type="project" value="TreeGrafter"/>
</dbReference>
<evidence type="ECO:0000259" key="4">
    <source>
        <dbReference type="PROSITE" id="PS50126"/>
    </source>
</evidence>
<dbReference type="Pfam" id="PF00575">
    <property type="entry name" value="S1"/>
    <property type="match status" value="1"/>
</dbReference>
<sequence>MWKKRLEVNMEVEAESIKKKNVKEFESLLKEDLKKRVLVENSIIEAKITEITPKWVQLDAGGKSDGLVSAGEFDNLSSLKVGDTVSVLLERMEDYRSGQLVLSRYKAILLKNWTKLVEAYKKEEIVTGIIKSRTRGGYLAIVMGSNCFLPGSAISDQPIKPDEVNKLFNIEQKMRVVSINEQRMNCIVSIKEVHMKDKQKQLQFILEKIKTGDILENCCTVQAMNEWGCWITISIDDANTVSMCHITQLSYERLKKPSDILSVGQKIPKIKVLDIDETINPPRISLSLKAIMPDPFDGIEKRYVLGKTYSAKVVRILSYGAFLELEPKIQCLLHQSQMDFFNKNIDPNKKVNLGQQIEVRILKIQDRKISVTLLTEENPFETFLKKFSEGDIVKCEVTDILDFAIMLKIEGSEIPAGIC</sequence>
<dbReference type="InterPro" id="IPR050437">
    <property type="entry name" value="Ribos_protein_bS1-like"/>
</dbReference>
<comment type="similarity">
    <text evidence="1">Belongs to the bacterial ribosomal protein bS1 family.</text>
</comment>
<dbReference type="InterPro" id="IPR012340">
    <property type="entry name" value="NA-bd_OB-fold"/>
</dbReference>
<proteinExistence type="inferred from homology"/>
<dbReference type="GO" id="GO:0006412">
    <property type="term" value="P:translation"/>
    <property type="evidence" value="ECO:0007669"/>
    <property type="project" value="TreeGrafter"/>
</dbReference>
<dbReference type="PROSITE" id="PS50126">
    <property type="entry name" value="S1"/>
    <property type="match status" value="3"/>
</dbReference>
<reference evidence="5" key="1">
    <citation type="submission" date="2018-05" db="EMBL/GenBank/DDBJ databases">
        <authorList>
            <person name="Lanie J.A."/>
            <person name="Ng W.-L."/>
            <person name="Kazmierczak K.M."/>
            <person name="Andrzejewski T.M."/>
            <person name="Davidsen T.M."/>
            <person name="Wayne K.J."/>
            <person name="Tettelin H."/>
            <person name="Glass J.I."/>
            <person name="Rusch D."/>
            <person name="Podicherti R."/>
            <person name="Tsui H.-C.T."/>
            <person name="Winkler M.E."/>
        </authorList>
    </citation>
    <scope>NUCLEOTIDE SEQUENCE</scope>
</reference>
<dbReference type="SUPFAM" id="SSF50249">
    <property type="entry name" value="Nucleic acid-binding proteins"/>
    <property type="match status" value="4"/>
</dbReference>
<name>A0A381ZTX3_9ZZZZ</name>
<keyword evidence="2" id="KW-0689">Ribosomal protein</keyword>
<organism evidence="5">
    <name type="scientific">marine metagenome</name>
    <dbReference type="NCBI Taxonomy" id="408172"/>
    <lineage>
        <taxon>unclassified sequences</taxon>
        <taxon>metagenomes</taxon>
        <taxon>ecological metagenomes</taxon>
    </lineage>
</organism>
<feature type="domain" description="S1 motif" evidence="4">
    <location>
        <begin position="212"/>
        <end position="289"/>
    </location>
</feature>
<evidence type="ECO:0000313" key="5">
    <source>
        <dbReference type="EMBL" id="SVA92649.1"/>
    </source>
</evidence>
<dbReference type="SMART" id="SM00316">
    <property type="entry name" value="S1"/>
    <property type="match status" value="4"/>
</dbReference>
<dbReference type="PANTHER" id="PTHR10724">
    <property type="entry name" value="30S RIBOSOMAL PROTEIN S1"/>
    <property type="match status" value="1"/>
</dbReference>
<dbReference type="PRINTS" id="PR00681">
    <property type="entry name" value="RIBOSOMALS1"/>
</dbReference>
<keyword evidence="3" id="KW-0687">Ribonucleoprotein</keyword>
<dbReference type="GO" id="GO:0003735">
    <property type="term" value="F:structural constituent of ribosome"/>
    <property type="evidence" value="ECO:0007669"/>
    <property type="project" value="TreeGrafter"/>
</dbReference>
<dbReference type="GO" id="GO:0022627">
    <property type="term" value="C:cytosolic small ribosomal subunit"/>
    <property type="evidence" value="ECO:0007669"/>
    <property type="project" value="TreeGrafter"/>
</dbReference>
<evidence type="ECO:0000256" key="2">
    <source>
        <dbReference type="ARBA" id="ARBA00022980"/>
    </source>
</evidence>
<dbReference type="PANTHER" id="PTHR10724:SF7">
    <property type="entry name" value="SMALL RIBOSOMAL SUBUNIT PROTEIN BS1C"/>
    <property type="match status" value="1"/>
</dbReference>